<dbReference type="SMART" id="SM00850">
    <property type="entry name" value="LytTR"/>
    <property type="match status" value="1"/>
</dbReference>
<dbReference type="PANTHER" id="PTHR37299:SF1">
    <property type="entry name" value="STAGE 0 SPORULATION PROTEIN A HOMOLOG"/>
    <property type="match status" value="1"/>
</dbReference>
<dbReference type="Gene3D" id="2.40.50.1020">
    <property type="entry name" value="LytTr DNA-binding domain"/>
    <property type="match status" value="1"/>
</dbReference>
<dbReference type="GO" id="GO:0000156">
    <property type="term" value="F:phosphorelay response regulator activity"/>
    <property type="evidence" value="ECO:0007669"/>
    <property type="project" value="InterPro"/>
</dbReference>
<evidence type="ECO:0000313" key="5">
    <source>
        <dbReference type="Proteomes" id="UP000324133"/>
    </source>
</evidence>
<name>A0A5B6TCY5_9BACT</name>
<accession>A0A5B6TCY5</accession>
<dbReference type="InterPro" id="IPR011006">
    <property type="entry name" value="CheY-like_superfamily"/>
</dbReference>
<keyword evidence="5" id="KW-1185">Reference proteome</keyword>
<evidence type="ECO:0000259" key="2">
    <source>
        <dbReference type="PROSITE" id="PS50110"/>
    </source>
</evidence>
<gene>
    <name evidence="4" type="ORF">FOA19_10645</name>
</gene>
<dbReference type="Pfam" id="PF04397">
    <property type="entry name" value="LytTR"/>
    <property type="match status" value="1"/>
</dbReference>
<dbReference type="Pfam" id="PF00072">
    <property type="entry name" value="Response_reg"/>
    <property type="match status" value="1"/>
</dbReference>
<dbReference type="PANTHER" id="PTHR37299">
    <property type="entry name" value="TRANSCRIPTIONAL REGULATOR-RELATED"/>
    <property type="match status" value="1"/>
</dbReference>
<dbReference type="PROSITE" id="PS50110">
    <property type="entry name" value="RESPONSE_REGULATORY"/>
    <property type="match status" value="1"/>
</dbReference>
<keyword evidence="1" id="KW-0597">Phosphoprotein</keyword>
<evidence type="ECO:0000256" key="1">
    <source>
        <dbReference type="PROSITE-ProRule" id="PRU00169"/>
    </source>
</evidence>
<proteinExistence type="predicted"/>
<dbReference type="OrthoDB" id="983052at2"/>
<evidence type="ECO:0000313" key="4">
    <source>
        <dbReference type="EMBL" id="KAA3437751.1"/>
    </source>
</evidence>
<feature type="modified residue" description="4-aspartylphosphate" evidence="1">
    <location>
        <position position="59"/>
    </location>
</feature>
<comment type="caution">
    <text evidence="4">The sequence shown here is derived from an EMBL/GenBank/DDBJ whole genome shotgun (WGS) entry which is preliminary data.</text>
</comment>
<dbReference type="InterPro" id="IPR007492">
    <property type="entry name" value="LytTR_DNA-bd_dom"/>
</dbReference>
<dbReference type="Gene3D" id="3.40.50.2300">
    <property type="match status" value="1"/>
</dbReference>
<dbReference type="Proteomes" id="UP000324133">
    <property type="component" value="Unassembled WGS sequence"/>
</dbReference>
<feature type="domain" description="HTH LytTR-type" evidence="3">
    <location>
        <begin position="142"/>
        <end position="240"/>
    </location>
</feature>
<dbReference type="PROSITE" id="PS50930">
    <property type="entry name" value="HTH_LYTTR"/>
    <property type="match status" value="1"/>
</dbReference>
<dbReference type="InterPro" id="IPR046947">
    <property type="entry name" value="LytR-like"/>
</dbReference>
<dbReference type="EMBL" id="VKKY01000002">
    <property type="protein sequence ID" value="KAA3437751.1"/>
    <property type="molecule type" value="Genomic_DNA"/>
</dbReference>
<reference evidence="4 5" key="1">
    <citation type="submission" date="2019-07" db="EMBL/GenBank/DDBJ databases">
        <title>Rufibacter sp. nov., isolated from lake sediment.</title>
        <authorList>
            <person name="Qu J.-H."/>
        </authorList>
    </citation>
    <scope>NUCLEOTIDE SEQUENCE [LARGE SCALE GENOMIC DNA]</scope>
    <source>
        <strain evidence="4 5">NBS58-1</strain>
    </source>
</reference>
<sequence>MQPHDDINCIIIEDELPAATVLQMHIARFHFLKLIGTFSSSTKALEVLNSGKVDLVFLDINLPGMPGNKVAETIKNSTGIIFTTAYTEYAVQGFELNAVDYLLKPISFERFSRAVNRFLTLYQSNNPIIFPTQNKPAERPFIFVKCDRKMVKIYLDDILYLEAQRNCLLIHTKCEVYRTYQAISEMEEKLPDTLFSRVHRSFIISLDKVEAFNSSYVVIQDNYIPIGRMYSDIFNSTLKANAK</sequence>
<dbReference type="RefSeq" id="WP_149090815.1">
    <property type="nucleotide sequence ID" value="NZ_VKKY01000002.1"/>
</dbReference>
<evidence type="ECO:0000259" key="3">
    <source>
        <dbReference type="PROSITE" id="PS50930"/>
    </source>
</evidence>
<dbReference type="SMART" id="SM00448">
    <property type="entry name" value="REC"/>
    <property type="match status" value="1"/>
</dbReference>
<dbReference type="InterPro" id="IPR001789">
    <property type="entry name" value="Sig_transdc_resp-reg_receiver"/>
</dbReference>
<organism evidence="4 5">
    <name type="scientific">Rufibacter hautae</name>
    <dbReference type="NCBI Taxonomy" id="2595005"/>
    <lineage>
        <taxon>Bacteria</taxon>
        <taxon>Pseudomonadati</taxon>
        <taxon>Bacteroidota</taxon>
        <taxon>Cytophagia</taxon>
        <taxon>Cytophagales</taxon>
        <taxon>Hymenobacteraceae</taxon>
        <taxon>Rufibacter</taxon>
    </lineage>
</organism>
<dbReference type="GO" id="GO:0003677">
    <property type="term" value="F:DNA binding"/>
    <property type="evidence" value="ECO:0007669"/>
    <property type="project" value="InterPro"/>
</dbReference>
<feature type="domain" description="Response regulatory" evidence="2">
    <location>
        <begin position="8"/>
        <end position="119"/>
    </location>
</feature>
<dbReference type="AlphaFoldDB" id="A0A5B6TCY5"/>
<protein>
    <submittedName>
        <fullName evidence="4">Response regulator transcription factor</fullName>
    </submittedName>
</protein>
<dbReference type="SUPFAM" id="SSF52172">
    <property type="entry name" value="CheY-like"/>
    <property type="match status" value="1"/>
</dbReference>